<evidence type="ECO:0008006" key="4">
    <source>
        <dbReference type="Google" id="ProtNLM"/>
    </source>
</evidence>
<dbReference type="Proteomes" id="UP000282211">
    <property type="component" value="Unassembled WGS sequence"/>
</dbReference>
<dbReference type="OrthoDB" id="2231510at2"/>
<organism evidence="2 3">
    <name type="scientific">Litorimonas taeanensis</name>
    <dbReference type="NCBI Taxonomy" id="568099"/>
    <lineage>
        <taxon>Bacteria</taxon>
        <taxon>Pseudomonadati</taxon>
        <taxon>Pseudomonadota</taxon>
        <taxon>Alphaproteobacteria</taxon>
        <taxon>Maricaulales</taxon>
        <taxon>Robiginitomaculaceae</taxon>
    </lineage>
</organism>
<sequence>MPKKNTLADLNDHLFMQIEKLNDDELTGEALEAEIDRAEAMTNIGSQITNGMKLQLEAAKIIASHGDKFRHDLTGLTKSEDTAPRLSENTRPKAD</sequence>
<protein>
    <recommendedName>
        <fullName evidence="4">Phage protein</fullName>
    </recommendedName>
</protein>
<gene>
    <name evidence="2" type="ORF">DES40_1758</name>
</gene>
<feature type="region of interest" description="Disordered" evidence="1">
    <location>
        <begin position="71"/>
        <end position="95"/>
    </location>
</feature>
<comment type="caution">
    <text evidence="2">The sequence shown here is derived from an EMBL/GenBank/DDBJ whole genome shotgun (WGS) entry which is preliminary data.</text>
</comment>
<dbReference type="EMBL" id="RBII01000002">
    <property type="protein sequence ID" value="RKQ68982.1"/>
    <property type="molecule type" value="Genomic_DNA"/>
</dbReference>
<dbReference type="RefSeq" id="WP_121100874.1">
    <property type="nucleotide sequence ID" value="NZ_RBII01000002.1"/>
</dbReference>
<keyword evidence="3" id="KW-1185">Reference proteome</keyword>
<name>A0A420WDL6_9PROT</name>
<proteinExistence type="predicted"/>
<evidence type="ECO:0000256" key="1">
    <source>
        <dbReference type="SAM" id="MobiDB-lite"/>
    </source>
</evidence>
<evidence type="ECO:0000313" key="2">
    <source>
        <dbReference type="EMBL" id="RKQ68982.1"/>
    </source>
</evidence>
<dbReference type="AlphaFoldDB" id="A0A420WDL6"/>
<reference evidence="2 3" key="1">
    <citation type="submission" date="2018-10" db="EMBL/GenBank/DDBJ databases">
        <title>Genomic Encyclopedia of Type Strains, Phase IV (KMG-IV): sequencing the most valuable type-strain genomes for metagenomic binning, comparative biology and taxonomic classification.</title>
        <authorList>
            <person name="Goeker M."/>
        </authorList>
    </citation>
    <scope>NUCLEOTIDE SEQUENCE [LARGE SCALE GENOMIC DNA]</scope>
    <source>
        <strain evidence="2 3">DSM 22008</strain>
    </source>
</reference>
<dbReference type="InParanoid" id="A0A420WDL6"/>
<accession>A0A420WDL6</accession>
<evidence type="ECO:0000313" key="3">
    <source>
        <dbReference type="Proteomes" id="UP000282211"/>
    </source>
</evidence>